<dbReference type="Proteomes" id="UP000236664">
    <property type="component" value="Unassembled WGS sequence"/>
</dbReference>
<name>A0A2K0W2I1_GIBNY</name>
<gene>
    <name evidence="1" type="ORF">FNYG_10188</name>
</gene>
<dbReference type="AlphaFoldDB" id="A0A2K0W2I1"/>
<organism evidence="1 2">
    <name type="scientific">Gibberella nygamai</name>
    <name type="common">Bean root rot disease fungus</name>
    <name type="synonym">Fusarium nygamai</name>
    <dbReference type="NCBI Taxonomy" id="42673"/>
    <lineage>
        <taxon>Eukaryota</taxon>
        <taxon>Fungi</taxon>
        <taxon>Dikarya</taxon>
        <taxon>Ascomycota</taxon>
        <taxon>Pezizomycotina</taxon>
        <taxon>Sordariomycetes</taxon>
        <taxon>Hypocreomycetidae</taxon>
        <taxon>Hypocreales</taxon>
        <taxon>Nectriaceae</taxon>
        <taxon>Fusarium</taxon>
        <taxon>Fusarium fujikuroi species complex</taxon>
    </lineage>
</organism>
<dbReference type="EMBL" id="MTQA01000145">
    <property type="protein sequence ID" value="PNP76474.1"/>
    <property type="molecule type" value="Genomic_DNA"/>
</dbReference>
<sequence length="82" mass="9578">MAEKDRKGTTENNLPSIEDLGKIFDEMAQERLGRCDPISGRWQRKTWAPPIWGMKSGHFNMQMLLREPTRTSKDRQRGPFDT</sequence>
<evidence type="ECO:0000313" key="2">
    <source>
        <dbReference type="Proteomes" id="UP000236664"/>
    </source>
</evidence>
<proteinExistence type="predicted"/>
<evidence type="ECO:0000313" key="1">
    <source>
        <dbReference type="EMBL" id="PNP76474.1"/>
    </source>
</evidence>
<protein>
    <submittedName>
        <fullName evidence="1">Uncharacterized protein</fullName>
    </submittedName>
</protein>
<accession>A0A2K0W2I1</accession>
<comment type="caution">
    <text evidence="1">The sequence shown here is derived from an EMBL/GenBank/DDBJ whole genome shotgun (WGS) entry which is preliminary data.</text>
</comment>
<keyword evidence="2" id="KW-1185">Reference proteome</keyword>
<reference evidence="1 2" key="1">
    <citation type="submission" date="2017-06" db="EMBL/GenBank/DDBJ databases">
        <title>Genome of Fusarium nygamai isolate CS10214.</title>
        <authorList>
            <person name="Gardiner D.M."/>
            <person name="Obanor F."/>
            <person name="Kazan K."/>
        </authorList>
    </citation>
    <scope>NUCLEOTIDE SEQUENCE [LARGE SCALE GENOMIC DNA]</scope>
    <source>
        <strain evidence="1 2">CS10214</strain>
    </source>
</reference>
<dbReference type="OrthoDB" id="5007261at2759"/>